<evidence type="ECO:0000313" key="2">
    <source>
        <dbReference type="Proteomes" id="UP000762676"/>
    </source>
</evidence>
<name>A0AAV4HQJ0_9GAST</name>
<dbReference type="EMBL" id="BMAT01009118">
    <property type="protein sequence ID" value="GFR98960.1"/>
    <property type="molecule type" value="Genomic_DNA"/>
</dbReference>
<comment type="caution">
    <text evidence="1">The sequence shown here is derived from an EMBL/GenBank/DDBJ whole genome shotgun (WGS) entry which is preliminary data.</text>
</comment>
<gene>
    <name evidence="1" type="ORF">ElyMa_004515600</name>
</gene>
<dbReference type="Proteomes" id="UP000762676">
    <property type="component" value="Unassembled WGS sequence"/>
</dbReference>
<evidence type="ECO:0000313" key="1">
    <source>
        <dbReference type="EMBL" id="GFR98960.1"/>
    </source>
</evidence>
<organism evidence="1 2">
    <name type="scientific">Elysia marginata</name>
    <dbReference type="NCBI Taxonomy" id="1093978"/>
    <lineage>
        <taxon>Eukaryota</taxon>
        <taxon>Metazoa</taxon>
        <taxon>Spiralia</taxon>
        <taxon>Lophotrochozoa</taxon>
        <taxon>Mollusca</taxon>
        <taxon>Gastropoda</taxon>
        <taxon>Heterobranchia</taxon>
        <taxon>Euthyneura</taxon>
        <taxon>Panpulmonata</taxon>
        <taxon>Sacoglossa</taxon>
        <taxon>Placobranchoidea</taxon>
        <taxon>Plakobranchidae</taxon>
        <taxon>Elysia</taxon>
    </lineage>
</organism>
<accession>A0AAV4HQJ0</accession>
<dbReference type="AlphaFoldDB" id="A0AAV4HQJ0"/>
<sequence>MKKLTETTSEADASILRKTIQWQNKTGLGIQHRIDRVKKSPKRSKPYYQGAMKPILIWQMETTTALQPLKDRRDKKLPILAAKFKRLHVHPMKQRMQESRQGRLKRESFIHESKTIERQYDDIPDKNTIKIPCC</sequence>
<reference evidence="1 2" key="1">
    <citation type="journal article" date="2021" name="Elife">
        <title>Chloroplast acquisition without the gene transfer in kleptoplastic sea slugs, Plakobranchus ocellatus.</title>
        <authorList>
            <person name="Maeda T."/>
            <person name="Takahashi S."/>
            <person name="Yoshida T."/>
            <person name="Shimamura S."/>
            <person name="Takaki Y."/>
            <person name="Nagai Y."/>
            <person name="Toyoda A."/>
            <person name="Suzuki Y."/>
            <person name="Arimoto A."/>
            <person name="Ishii H."/>
            <person name="Satoh N."/>
            <person name="Nishiyama T."/>
            <person name="Hasebe M."/>
            <person name="Maruyama T."/>
            <person name="Minagawa J."/>
            <person name="Obokata J."/>
            <person name="Shigenobu S."/>
        </authorList>
    </citation>
    <scope>NUCLEOTIDE SEQUENCE [LARGE SCALE GENOMIC DNA]</scope>
</reference>
<proteinExistence type="predicted"/>
<protein>
    <submittedName>
        <fullName evidence="1">Uncharacterized protein</fullName>
    </submittedName>
</protein>
<keyword evidence="2" id="KW-1185">Reference proteome</keyword>